<evidence type="ECO:0000313" key="1">
    <source>
        <dbReference type="EMBL" id="KAJ4496896.1"/>
    </source>
</evidence>
<dbReference type="Proteomes" id="UP001150217">
    <property type="component" value="Unassembled WGS sequence"/>
</dbReference>
<organism evidence="1 2">
    <name type="scientific">Lentinula lateritia</name>
    <dbReference type="NCBI Taxonomy" id="40482"/>
    <lineage>
        <taxon>Eukaryota</taxon>
        <taxon>Fungi</taxon>
        <taxon>Dikarya</taxon>
        <taxon>Basidiomycota</taxon>
        <taxon>Agaricomycotina</taxon>
        <taxon>Agaricomycetes</taxon>
        <taxon>Agaricomycetidae</taxon>
        <taxon>Agaricales</taxon>
        <taxon>Marasmiineae</taxon>
        <taxon>Omphalotaceae</taxon>
        <taxon>Lentinula</taxon>
    </lineage>
</organism>
<keyword evidence="2" id="KW-1185">Reference proteome</keyword>
<dbReference type="EMBL" id="JANVFT010000025">
    <property type="protein sequence ID" value="KAJ4496896.1"/>
    <property type="molecule type" value="Genomic_DNA"/>
</dbReference>
<dbReference type="Gene3D" id="1.10.10.60">
    <property type="entry name" value="Homeodomain-like"/>
    <property type="match status" value="1"/>
</dbReference>
<accession>A0ABQ8VKG7</accession>
<name>A0ABQ8VKG7_9AGAR</name>
<evidence type="ECO:0000313" key="2">
    <source>
        <dbReference type="Proteomes" id="UP001150217"/>
    </source>
</evidence>
<protein>
    <submittedName>
        <fullName evidence="1">Uncharacterized protein</fullName>
    </submittedName>
</protein>
<feature type="non-terminal residue" evidence="1">
    <location>
        <position position="66"/>
    </location>
</feature>
<gene>
    <name evidence="1" type="ORF">C8R41DRAFT_702097</name>
</gene>
<reference evidence="1" key="1">
    <citation type="submission" date="2022-08" db="EMBL/GenBank/DDBJ databases">
        <title>A Global Phylogenomic Analysis of the Shiitake Genus Lentinula.</title>
        <authorList>
            <consortium name="DOE Joint Genome Institute"/>
            <person name="Sierra-Patev S."/>
            <person name="Min B."/>
            <person name="Naranjo-Ortiz M."/>
            <person name="Looney B."/>
            <person name="Konkel Z."/>
            <person name="Slot J.C."/>
            <person name="Sakamoto Y."/>
            <person name="Steenwyk J.L."/>
            <person name="Rokas A."/>
            <person name="Carro J."/>
            <person name="Camarero S."/>
            <person name="Ferreira P."/>
            <person name="Molpeceres G."/>
            <person name="Ruiz-Duenas F.J."/>
            <person name="Serrano A."/>
            <person name="Henrissat B."/>
            <person name="Drula E."/>
            <person name="Hughes K.W."/>
            <person name="Mata J.L."/>
            <person name="Ishikawa N.K."/>
            <person name="Vargas-Isla R."/>
            <person name="Ushijima S."/>
            <person name="Smith C.A."/>
            <person name="Ahrendt S."/>
            <person name="Andreopoulos W."/>
            <person name="He G."/>
            <person name="Labutti K."/>
            <person name="Lipzen A."/>
            <person name="Ng V."/>
            <person name="Riley R."/>
            <person name="Sandor L."/>
            <person name="Barry K."/>
            <person name="Martinez A.T."/>
            <person name="Xiao Y."/>
            <person name="Gibbons J.G."/>
            <person name="Terashima K."/>
            <person name="Grigoriev I.V."/>
            <person name="Hibbett D.S."/>
        </authorList>
    </citation>
    <scope>NUCLEOTIDE SEQUENCE</scope>
    <source>
        <strain evidence="1">RHP3577 ss4</strain>
    </source>
</reference>
<feature type="non-terminal residue" evidence="1">
    <location>
        <position position="1"/>
    </location>
</feature>
<sequence>LAKCLGIHRHTLRRELKKHGIDYKFTSLTDKQLDEITRVFKQTKPNSGFRYLMGFLGEHGLKIQRR</sequence>
<comment type="caution">
    <text evidence="1">The sequence shown here is derived from an EMBL/GenBank/DDBJ whole genome shotgun (WGS) entry which is preliminary data.</text>
</comment>
<proteinExistence type="predicted"/>